<dbReference type="RefSeq" id="XP_013950945.1">
    <property type="nucleotide sequence ID" value="XM_014095470.1"/>
</dbReference>
<dbReference type="EMBL" id="ABDF02000090">
    <property type="protein sequence ID" value="EHK16749.1"/>
    <property type="molecule type" value="Genomic_DNA"/>
</dbReference>
<keyword evidence="2" id="KW-1185">Reference proteome</keyword>
<name>G9N9Y1_HYPVG</name>
<comment type="caution">
    <text evidence="1">The sequence shown here is derived from an EMBL/GenBank/DDBJ whole genome shotgun (WGS) entry which is preliminary data.</text>
</comment>
<dbReference type="HOGENOM" id="CLU_1396505_0_0_1"/>
<protein>
    <submittedName>
        <fullName evidence="1">Uncharacterized protein</fullName>
    </submittedName>
</protein>
<evidence type="ECO:0000313" key="1">
    <source>
        <dbReference type="EMBL" id="EHK16749.1"/>
    </source>
</evidence>
<dbReference type="OrthoDB" id="5090952at2759"/>
<sequence length="195" mass="22525">MSEEQWNFSIFADRKTRVMMAINNVLQQKGPLLHRIVLAGHGFAGIVVKKAVTMANTTKRFYDVALAIDALLFIDSPLQPTDQQNWDELLLKMLDATNISYRGRLAEIHPGLIGSLSQISYDFCQFAAEYRITSIIRKVNSDEFETTKFNTPFEEVIPIFRTRDEMLRCSMQDAEYLGLLKKLFTPRYVNRGMYR</sequence>
<dbReference type="VEuPathDB" id="FungiDB:TRIVIDRAFT_65503"/>
<reference evidence="1 2" key="1">
    <citation type="journal article" date="2011" name="Genome Biol.">
        <title>Comparative genome sequence analysis underscores mycoparasitism as the ancestral life style of Trichoderma.</title>
        <authorList>
            <person name="Kubicek C.P."/>
            <person name="Herrera-Estrella A."/>
            <person name="Seidl-Seiboth V."/>
            <person name="Martinez D.A."/>
            <person name="Druzhinina I.S."/>
            <person name="Thon M."/>
            <person name="Zeilinger S."/>
            <person name="Casas-Flores S."/>
            <person name="Horwitz B.A."/>
            <person name="Mukherjee P.K."/>
            <person name="Mukherjee M."/>
            <person name="Kredics L."/>
            <person name="Alcaraz L.D."/>
            <person name="Aerts A."/>
            <person name="Antal Z."/>
            <person name="Atanasova L."/>
            <person name="Cervantes-Badillo M.G."/>
            <person name="Challacombe J."/>
            <person name="Chertkov O."/>
            <person name="McCluskey K."/>
            <person name="Coulpier F."/>
            <person name="Deshpande N."/>
            <person name="von Doehren H."/>
            <person name="Ebbole D.J."/>
            <person name="Esquivel-Naranjo E.U."/>
            <person name="Fekete E."/>
            <person name="Flipphi M."/>
            <person name="Glaser F."/>
            <person name="Gomez-Rodriguez E.Y."/>
            <person name="Gruber S."/>
            <person name="Han C."/>
            <person name="Henrissat B."/>
            <person name="Hermosa R."/>
            <person name="Hernandez-Onate M."/>
            <person name="Karaffa L."/>
            <person name="Kosti I."/>
            <person name="Le Crom S."/>
            <person name="Lindquist E."/>
            <person name="Lucas S."/>
            <person name="Luebeck M."/>
            <person name="Luebeck P.S."/>
            <person name="Margeot A."/>
            <person name="Metz B."/>
            <person name="Misra M."/>
            <person name="Nevalainen H."/>
            <person name="Omann M."/>
            <person name="Packer N."/>
            <person name="Perrone G."/>
            <person name="Uresti-Rivera E.E."/>
            <person name="Salamov A."/>
            <person name="Schmoll M."/>
            <person name="Seiboth B."/>
            <person name="Shapiro H."/>
            <person name="Sukno S."/>
            <person name="Tamayo-Ramos J.A."/>
            <person name="Tisch D."/>
            <person name="Wiest A."/>
            <person name="Wilkinson H.H."/>
            <person name="Zhang M."/>
            <person name="Coutinho P.M."/>
            <person name="Kenerley C.M."/>
            <person name="Monte E."/>
            <person name="Baker S.E."/>
            <person name="Grigoriev I.V."/>
        </authorList>
    </citation>
    <scope>NUCLEOTIDE SEQUENCE [LARGE SCALE GENOMIC DNA]</scope>
    <source>
        <strain evidence="2">Gv29-8 / FGSC 10586</strain>
    </source>
</reference>
<dbReference type="InParanoid" id="G9N9Y1"/>
<dbReference type="GeneID" id="25796726"/>
<dbReference type="Proteomes" id="UP000007115">
    <property type="component" value="Unassembled WGS sequence"/>
</dbReference>
<proteinExistence type="predicted"/>
<gene>
    <name evidence="1" type="ORF">TRIVIDRAFT_65503</name>
</gene>
<dbReference type="AlphaFoldDB" id="G9N9Y1"/>
<evidence type="ECO:0000313" key="2">
    <source>
        <dbReference type="Proteomes" id="UP000007115"/>
    </source>
</evidence>
<accession>G9N9Y1</accession>
<organism evidence="1 2">
    <name type="scientific">Hypocrea virens (strain Gv29-8 / FGSC 10586)</name>
    <name type="common">Gliocladium virens</name>
    <name type="synonym">Trichoderma virens</name>
    <dbReference type="NCBI Taxonomy" id="413071"/>
    <lineage>
        <taxon>Eukaryota</taxon>
        <taxon>Fungi</taxon>
        <taxon>Dikarya</taxon>
        <taxon>Ascomycota</taxon>
        <taxon>Pezizomycotina</taxon>
        <taxon>Sordariomycetes</taxon>
        <taxon>Hypocreomycetidae</taxon>
        <taxon>Hypocreales</taxon>
        <taxon>Hypocreaceae</taxon>
        <taxon>Trichoderma</taxon>
    </lineage>
</organism>
<dbReference type="eggNOG" id="ENOG502RNJC">
    <property type="taxonomic scope" value="Eukaryota"/>
</dbReference>